<comment type="caution">
    <text evidence="1">The sequence shown here is derived from an EMBL/GenBank/DDBJ whole genome shotgun (WGS) entry which is preliminary data.</text>
</comment>
<organism evidence="1 2">
    <name type="scientific">Lactiplantibacillus pentosus</name>
    <name type="common">Lactobacillus pentosus</name>
    <dbReference type="NCBI Taxonomy" id="1589"/>
    <lineage>
        <taxon>Bacteria</taxon>
        <taxon>Bacillati</taxon>
        <taxon>Bacillota</taxon>
        <taxon>Bacilli</taxon>
        <taxon>Lactobacillales</taxon>
        <taxon>Lactobacillaceae</taxon>
        <taxon>Lactiplantibacillus</taxon>
    </lineage>
</organism>
<reference evidence="1 2" key="1">
    <citation type="submission" date="2018-10" db="EMBL/GenBank/DDBJ databases">
        <title>Genome sequences of five Lactobacillus pentosus strains isolated from brines of traditionally fermented spanish-style green table olives and differences between them.</title>
        <authorList>
            <person name="Jimenez Diaz R."/>
        </authorList>
    </citation>
    <scope>NUCLEOTIDE SEQUENCE [LARGE SCALE GENOMIC DNA]</scope>
    <source>
        <strain evidence="1 2">IG8</strain>
    </source>
</reference>
<gene>
    <name evidence="1" type="ORF">D6U17_13210</name>
</gene>
<dbReference type="AlphaFoldDB" id="A0AB37RGQ0"/>
<evidence type="ECO:0000313" key="1">
    <source>
        <dbReference type="EMBL" id="RMW52498.1"/>
    </source>
</evidence>
<name>A0AB37RGQ0_LACPE</name>
<proteinExistence type="predicted"/>
<protein>
    <submittedName>
        <fullName evidence="1">Uncharacterized protein</fullName>
    </submittedName>
</protein>
<accession>A0AB37RGQ0</accession>
<dbReference type="EMBL" id="RDCL01000090">
    <property type="protein sequence ID" value="RMW52498.1"/>
    <property type="molecule type" value="Genomic_DNA"/>
</dbReference>
<evidence type="ECO:0000313" key="2">
    <source>
        <dbReference type="Proteomes" id="UP000281061"/>
    </source>
</evidence>
<sequence>MEDQYLRRVFRLKSVSIAFQRCQKCLEAGLGRAKQCSFTRTRTVSSGSKLAVLTLCPKSKSDKPSNYDALSLLPSNKFCLNASNQVKVL</sequence>
<dbReference type="Proteomes" id="UP000281061">
    <property type="component" value="Unassembled WGS sequence"/>
</dbReference>